<evidence type="ECO:0000313" key="2">
    <source>
        <dbReference type="Proteomes" id="UP000397656"/>
    </source>
</evidence>
<dbReference type="Proteomes" id="UP000397656">
    <property type="component" value="Chromosome 1"/>
</dbReference>
<organism evidence="1 2">
    <name type="scientific">Cupriavidus basilensis</name>
    <dbReference type="NCBI Taxonomy" id="68895"/>
    <lineage>
        <taxon>Bacteria</taxon>
        <taxon>Pseudomonadati</taxon>
        <taxon>Pseudomonadota</taxon>
        <taxon>Betaproteobacteria</taxon>
        <taxon>Burkholderiales</taxon>
        <taxon>Burkholderiaceae</taxon>
        <taxon>Cupriavidus</taxon>
    </lineage>
</organism>
<sequence length="140" mass="16061">MPPNTPENWVRALRHAVRGGTPDAYGDPFSMQLYVLDPHGQPVHTLDGNAHHEFLRGWFKRFVLRTDLPEQDARVWTCFCPWPDKMNDKPVFLTHLSGGGIDKIFTSATWQDAQDKHRRVSEKARRVLPLTPLPGDEDVH</sequence>
<protein>
    <submittedName>
        <fullName evidence="1">Uncharacterized protein</fullName>
    </submittedName>
</protein>
<proteinExistence type="predicted"/>
<dbReference type="GeneID" id="98401478"/>
<dbReference type="AlphaFoldDB" id="A0A643G7R0"/>
<name>A0A643G7R0_9BURK</name>
<reference evidence="1 2" key="1">
    <citation type="submission" date="2020-10" db="EMBL/GenBank/DDBJ databases">
        <title>Complete genome sequence of Cupriavidus basilensis CCUG 49340T.</title>
        <authorList>
            <person name="Salva-Serra F."/>
            <person name="Donoso R.A."/>
            <person name="Cho K.H."/>
            <person name="Yoo J.A."/>
            <person name="Lee K."/>
            <person name="Yoon S.-H."/>
            <person name="Perez-Pantoja D."/>
            <person name="Moore E.R.B."/>
        </authorList>
    </citation>
    <scope>NUCLEOTIDE SEQUENCE [LARGE SCALE GENOMIC DNA]</scope>
    <source>
        <strain evidence="2">CCUG 49340</strain>
    </source>
</reference>
<dbReference type="EMBL" id="CP062803">
    <property type="protein sequence ID" value="QOT74837.1"/>
    <property type="molecule type" value="Genomic_DNA"/>
</dbReference>
<evidence type="ECO:0000313" key="1">
    <source>
        <dbReference type="EMBL" id="QOT74837.1"/>
    </source>
</evidence>
<gene>
    <name evidence="1" type="ORF">F7R26_011220</name>
</gene>
<dbReference type="RefSeq" id="WP_150983660.1">
    <property type="nucleotide sequence ID" value="NZ_CP062803.1"/>
</dbReference>
<accession>A0A643G7R0</accession>